<evidence type="ECO:0000256" key="1">
    <source>
        <dbReference type="ARBA" id="ARBA00012796"/>
    </source>
</evidence>
<dbReference type="InterPro" id="IPR029063">
    <property type="entry name" value="SAM-dependent_MTases_sf"/>
</dbReference>
<proteinExistence type="predicted"/>
<gene>
    <name evidence="5" type="ORF">DAPK24_035840</name>
</gene>
<dbReference type="AlphaFoldDB" id="A0AAV5R695"/>
<dbReference type="EC" id="2.1.1.220" evidence="1"/>
<comment type="caution">
    <text evidence="5">The sequence shown here is derived from an EMBL/GenBank/DDBJ whole genome shotgun (WGS) entry which is preliminary data.</text>
</comment>
<dbReference type="GO" id="GO:0031515">
    <property type="term" value="C:tRNA (m1A) methyltransferase complex"/>
    <property type="evidence" value="ECO:0007669"/>
    <property type="project" value="InterPro"/>
</dbReference>
<dbReference type="PROSITE" id="PS51620">
    <property type="entry name" value="SAM_TRM61"/>
    <property type="match status" value="1"/>
</dbReference>
<feature type="region of interest" description="Disordered" evidence="4">
    <location>
        <begin position="525"/>
        <end position="563"/>
    </location>
</feature>
<evidence type="ECO:0000256" key="3">
    <source>
        <dbReference type="ARBA" id="ARBA00033309"/>
    </source>
</evidence>
<dbReference type="PANTHER" id="PTHR12133:SF1">
    <property type="entry name" value="TRNA (ADENINE(58)-N(1))-METHYLTRANSFERASE, MITOCHONDRIAL"/>
    <property type="match status" value="1"/>
</dbReference>
<organism evidence="5 6">
    <name type="scientific">Pichia kluyveri</name>
    <name type="common">Yeast</name>
    <dbReference type="NCBI Taxonomy" id="36015"/>
    <lineage>
        <taxon>Eukaryota</taxon>
        <taxon>Fungi</taxon>
        <taxon>Dikarya</taxon>
        <taxon>Ascomycota</taxon>
        <taxon>Saccharomycotina</taxon>
        <taxon>Pichiomycetes</taxon>
        <taxon>Pichiales</taxon>
        <taxon>Pichiaceae</taxon>
        <taxon>Pichia</taxon>
    </lineage>
</organism>
<accession>A0AAV5R695</accession>
<dbReference type="Gene3D" id="3.40.50.150">
    <property type="entry name" value="Vaccinia Virus protein VP39"/>
    <property type="match status" value="1"/>
</dbReference>
<dbReference type="PANTHER" id="PTHR12133">
    <property type="entry name" value="TRNA (ADENINE(58)-N(1))-METHYLTRANSFERASE"/>
    <property type="match status" value="1"/>
</dbReference>
<dbReference type="GO" id="GO:0030488">
    <property type="term" value="P:tRNA methylation"/>
    <property type="evidence" value="ECO:0007669"/>
    <property type="project" value="InterPro"/>
</dbReference>
<sequence>MIRGCKITKNNFITQKRFNSNKFQPGDYAIITPLKSSYDKKHWLSRPLKDTANAKINLNFGSIKHTDVLGKQPLGHVHTLETHSKLAKYTVSHPTLEQWINFSERNAQPIYTFDAQAIVSLTDLNIHYPEPPKNEGEKITPLQFLEAGTGHGSLSIAIAKALHPANALAHYADDLNLRGAVLHSVDCNKNHSITGKRTVKGFRRGMYSNDIEFHVADSPFDWINSEEGLSWVEREVVSKREKNLEYDSDEPKAFLSGVFLDMPGYHEHMIKLAPYVKTNGFIIVFCPSITQIIDAIDAIVEENERLSKLDIPTSLHLEHEKTVQLLDGAGGGLKEWDTRRATIRSTGKVGYSVRPKVGVRTVGGGFVAIWRKMGKDVNLEFEKEAIANFVPKPKEEYVPKTTKTEKAVGIVEAKEPVISEKVLEPEIVSKKDKLDMFPSELLSTAPEVIEDKLEEKNFEDYKEYDPNAVVNPDFKVEEASLIPHSVLDTTFHSCHGDPDVHVGLIKQVFMLETTVPADLIDEIEKSSETEEPAQPEEHAQPIVDEVETSFSDGKPKSWTKHTL</sequence>
<dbReference type="GO" id="GO:0005739">
    <property type="term" value="C:mitochondrion"/>
    <property type="evidence" value="ECO:0007669"/>
    <property type="project" value="TreeGrafter"/>
</dbReference>
<evidence type="ECO:0000313" key="5">
    <source>
        <dbReference type="EMBL" id="GMM47009.1"/>
    </source>
</evidence>
<dbReference type="InterPro" id="IPR014816">
    <property type="entry name" value="tRNA_MeTrfase_Gcd14"/>
</dbReference>
<evidence type="ECO:0000256" key="4">
    <source>
        <dbReference type="SAM" id="MobiDB-lite"/>
    </source>
</evidence>
<evidence type="ECO:0000256" key="2">
    <source>
        <dbReference type="ARBA" id="ARBA00015963"/>
    </source>
</evidence>
<protein>
    <recommendedName>
        <fullName evidence="2">tRNA (adenine(58)-N(1))-methyltransferase catalytic subunit TRM61</fullName>
        <ecNumber evidence="1">2.1.1.220</ecNumber>
    </recommendedName>
    <alternativeName>
        <fullName evidence="3">tRNA(m1A58)-methyltransferase subunit TRM61</fullName>
    </alternativeName>
</protein>
<evidence type="ECO:0000313" key="6">
    <source>
        <dbReference type="Proteomes" id="UP001378960"/>
    </source>
</evidence>
<dbReference type="EMBL" id="BTGB01000005">
    <property type="protein sequence ID" value="GMM47009.1"/>
    <property type="molecule type" value="Genomic_DNA"/>
</dbReference>
<keyword evidence="6" id="KW-1185">Reference proteome</keyword>
<dbReference type="GO" id="GO:0160107">
    <property type="term" value="F:tRNA (adenine(58)-N1)-methyltransferase activity"/>
    <property type="evidence" value="ECO:0007669"/>
    <property type="project" value="UniProtKB-EC"/>
</dbReference>
<dbReference type="Proteomes" id="UP001378960">
    <property type="component" value="Unassembled WGS sequence"/>
</dbReference>
<name>A0AAV5R695_PICKL</name>
<reference evidence="5 6" key="1">
    <citation type="journal article" date="2023" name="Elife">
        <title>Identification of key yeast species and microbe-microbe interactions impacting larval growth of Drosophila in the wild.</title>
        <authorList>
            <person name="Mure A."/>
            <person name="Sugiura Y."/>
            <person name="Maeda R."/>
            <person name="Honda K."/>
            <person name="Sakurai N."/>
            <person name="Takahashi Y."/>
            <person name="Watada M."/>
            <person name="Katoh T."/>
            <person name="Gotoh A."/>
            <person name="Gotoh Y."/>
            <person name="Taniguchi I."/>
            <person name="Nakamura K."/>
            <person name="Hayashi T."/>
            <person name="Katayama T."/>
            <person name="Uemura T."/>
            <person name="Hattori Y."/>
        </authorList>
    </citation>
    <scope>NUCLEOTIDE SEQUENCE [LARGE SCALE GENOMIC DNA]</scope>
    <source>
        <strain evidence="5 6">PK-24</strain>
    </source>
</reference>
<dbReference type="SUPFAM" id="SSF53335">
    <property type="entry name" value="S-adenosyl-L-methionine-dependent methyltransferases"/>
    <property type="match status" value="1"/>
</dbReference>